<dbReference type="GO" id="GO:0016740">
    <property type="term" value="F:transferase activity"/>
    <property type="evidence" value="ECO:0007669"/>
    <property type="project" value="UniProtKB-KW"/>
</dbReference>
<dbReference type="SUPFAM" id="SSF48452">
    <property type="entry name" value="TPR-like"/>
    <property type="match status" value="1"/>
</dbReference>
<sequence>MSFSNPASLHTALTRRARDMFASGRLHAVRPLLNAARAASPLSMQLDELEGQLLLAEGRVADAETLLGEAIAREPSFVALRLCRADARIRAGNIAGAAEDAAEAVIREPGNHRAKAILGIILIEARQFADAAACLREAVGADPQRVAYRQALAEALERQGDLAGADDVLAAGIRESPQAVGFRVSRLMLALRTRQFGTAMAVAEAAIGEGVVDAAVFGLYGHTLSIVGRHDEAAGAYAEALKLAPEDPYVRHLVSAAGIRPHAARAPTEYLEAVFDGYAERFESHLIGLGYRVPGLIRAEILAEFGFAEAGDAAPRELGPILDLGCGTGLVGVVLSDLRISHLAGVDASSGMLAEAERKGLYAELVHGDIEQMLDTDEREWAIIVAADVFCYFGELKGVLEKLRPRLQRAGVFIFTVEALGGDIPQGNGNDAGTQDWRLGIQGRYVHGAAYIRRIVEQCGFTISRFRREPLRMEAGAEVEGLLIVARRARH</sequence>
<dbReference type="PANTHER" id="PTHR43861">
    <property type="entry name" value="TRANS-ACONITATE 2-METHYLTRANSFERASE-RELATED"/>
    <property type="match status" value="1"/>
</dbReference>
<evidence type="ECO:0000259" key="3">
    <source>
        <dbReference type="Pfam" id="PF13649"/>
    </source>
</evidence>
<proteinExistence type="predicted"/>
<dbReference type="CDD" id="cd02440">
    <property type="entry name" value="AdoMet_MTases"/>
    <property type="match status" value="1"/>
</dbReference>
<name>A0AA41YTY4_9PROT</name>
<dbReference type="InterPro" id="IPR019734">
    <property type="entry name" value="TPR_rpt"/>
</dbReference>
<feature type="domain" description="Methyltransferase" evidence="3">
    <location>
        <begin position="321"/>
        <end position="410"/>
    </location>
</feature>
<dbReference type="AlphaFoldDB" id="A0AA41YTY4"/>
<evidence type="ECO:0000256" key="1">
    <source>
        <dbReference type="ARBA" id="ARBA00022679"/>
    </source>
</evidence>
<organism evidence="4 5">
    <name type="scientific">Limobrevibacterium gyesilva</name>
    <dbReference type="NCBI Taxonomy" id="2991712"/>
    <lineage>
        <taxon>Bacteria</taxon>
        <taxon>Pseudomonadati</taxon>
        <taxon>Pseudomonadota</taxon>
        <taxon>Alphaproteobacteria</taxon>
        <taxon>Acetobacterales</taxon>
        <taxon>Acetobacteraceae</taxon>
        <taxon>Limobrevibacterium</taxon>
    </lineage>
</organism>
<dbReference type="EMBL" id="JAPDNT010000020">
    <property type="protein sequence ID" value="MCW3476513.1"/>
    <property type="molecule type" value="Genomic_DNA"/>
</dbReference>
<dbReference type="Gene3D" id="1.25.40.10">
    <property type="entry name" value="Tetratricopeptide repeat domain"/>
    <property type="match status" value="1"/>
</dbReference>
<dbReference type="RefSeq" id="WP_264715312.1">
    <property type="nucleotide sequence ID" value="NZ_JAPDNT010000020.1"/>
</dbReference>
<dbReference type="Pfam" id="PF13649">
    <property type="entry name" value="Methyltransf_25"/>
    <property type="match status" value="1"/>
</dbReference>
<evidence type="ECO:0000256" key="2">
    <source>
        <dbReference type="PROSITE-ProRule" id="PRU00339"/>
    </source>
</evidence>
<keyword evidence="5" id="KW-1185">Reference proteome</keyword>
<gene>
    <name evidence="4" type="ORF">OL599_18275</name>
</gene>
<reference evidence="4" key="2">
    <citation type="submission" date="2022-10" db="EMBL/GenBank/DDBJ databases">
        <authorList>
            <person name="Trinh H.N."/>
        </authorList>
    </citation>
    <scope>NUCLEOTIDE SEQUENCE</scope>
    <source>
        <strain evidence="4">RN2-1</strain>
    </source>
</reference>
<dbReference type="SMART" id="SM00028">
    <property type="entry name" value="TPR"/>
    <property type="match status" value="3"/>
</dbReference>
<dbReference type="SUPFAM" id="SSF53335">
    <property type="entry name" value="S-adenosyl-L-methionine-dependent methyltransferases"/>
    <property type="match status" value="1"/>
</dbReference>
<protein>
    <submittedName>
        <fullName evidence="4">Tetratricopeptide repeat protein</fullName>
    </submittedName>
</protein>
<comment type="caution">
    <text evidence="4">The sequence shown here is derived from an EMBL/GenBank/DDBJ whole genome shotgun (WGS) entry which is preliminary data.</text>
</comment>
<keyword evidence="2" id="KW-0802">TPR repeat</keyword>
<dbReference type="Proteomes" id="UP001165679">
    <property type="component" value="Unassembled WGS sequence"/>
</dbReference>
<dbReference type="InterPro" id="IPR029063">
    <property type="entry name" value="SAM-dependent_MTases_sf"/>
</dbReference>
<dbReference type="PROSITE" id="PS50005">
    <property type="entry name" value="TPR"/>
    <property type="match status" value="1"/>
</dbReference>
<evidence type="ECO:0000313" key="5">
    <source>
        <dbReference type="Proteomes" id="UP001165679"/>
    </source>
</evidence>
<keyword evidence="1" id="KW-0808">Transferase</keyword>
<dbReference type="InterPro" id="IPR041698">
    <property type="entry name" value="Methyltransf_25"/>
</dbReference>
<evidence type="ECO:0000313" key="4">
    <source>
        <dbReference type="EMBL" id="MCW3476513.1"/>
    </source>
</evidence>
<feature type="repeat" description="TPR" evidence="2">
    <location>
        <begin position="214"/>
        <end position="247"/>
    </location>
</feature>
<reference evidence="4" key="1">
    <citation type="submission" date="2022-09" db="EMBL/GenBank/DDBJ databases">
        <title>Rhodovastum sp. nov. RN2-1 isolated from soil in Seongnam, South Korea.</title>
        <authorList>
            <person name="Le N.T."/>
        </authorList>
    </citation>
    <scope>NUCLEOTIDE SEQUENCE</scope>
    <source>
        <strain evidence="4">RN2-1</strain>
    </source>
</reference>
<accession>A0AA41YTY4</accession>
<dbReference type="InterPro" id="IPR011990">
    <property type="entry name" value="TPR-like_helical_dom_sf"/>
</dbReference>
<dbReference type="Pfam" id="PF13432">
    <property type="entry name" value="TPR_16"/>
    <property type="match status" value="1"/>
</dbReference>
<dbReference type="Gene3D" id="3.40.50.150">
    <property type="entry name" value="Vaccinia Virus protein VP39"/>
    <property type="match status" value="1"/>
</dbReference>